<sequence length="404" mass="44483">MFNSFNSRFFNIIPLSLLLLNCSGDSNSPSGDQDLTPQPNTEFNNVSGTNLISNSLGNNSMDGVAIDIDNDGDTDMILAMEFRRNIILINDGQGRLTDESNNRFPNQVHDSEDIAIADFDKDNDPDIVFVSEDDQTNEYYRNNGQAVFTDVSNLLPVSGTSNVVETADFNNDTYPDLIIGNRGQNIILINDQAGGFTDETAARLPVDNSTTQDIELADINGDGNFDIIEANETSNRILINDGNGNFTDETATRLPPVNDQTREVELADIDNDNDLDIFFANVDFGGIGNPQNRMLLNDGNGNFSEITSSALPVSNFRTVGAIFYDINDDGFIDLISGNRFNSRENLVLINDGNRSFSDQTTTYFPSLNSYAFDFQLADFNGDGKTDIYFCNFQGNDILLFGSTD</sequence>
<dbReference type="PANTHER" id="PTHR46580">
    <property type="entry name" value="SENSOR KINASE-RELATED"/>
    <property type="match status" value="1"/>
</dbReference>
<name>A0A6P0UQF7_9FLAO</name>
<reference evidence="2 3" key="1">
    <citation type="submission" date="2020-01" db="EMBL/GenBank/DDBJ databases">
        <title>Leptobacterium flavescens.</title>
        <authorList>
            <person name="Wang G."/>
        </authorList>
    </citation>
    <scope>NUCLEOTIDE SEQUENCE [LARGE SCALE GENOMIC DNA]</scope>
    <source>
        <strain evidence="2 3">KCTC 22160</strain>
    </source>
</reference>
<dbReference type="Pfam" id="PF13517">
    <property type="entry name" value="FG-GAP_3"/>
    <property type="match status" value="3"/>
</dbReference>
<keyword evidence="1" id="KW-0732">Signal</keyword>
<evidence type="ECO:0000313" key="2">
    <source>
        <dbReference type="EMBL" id="NER15345.1"/>
    </source>
</evidence>
<organism evidence="2 3">
    <name type="scientific">Leptobacterium flavescens</name>
    <dbReference type="NCBI Taxonomy" id="472055"/>
    <lineage>
        <taxon>Bacteria</taxon>
        <taxon>Pseudomonadati</taxon>
        <taxon>Bacteroidota</taxon>
        <taxon>Flavobacteriia</taxon>
        <taxon>Flavobacteriales</taxon>
        <taxon>Flavobacteriaceae</taxon>
        <taxon>Leptobacterium</taxon>
    </lineage>
</organism>
<proteinExistence type="predicted"/>
<accession>A0A6P0UQF7</accession>
<dbReference type="Proteomes" id="UP000468581">
    <property type="component" value="Unassembled WGS sequence"/>
</dbReference>
<evidence type="ECO:0008006" key="4">
    <source>
        <dbReference type="Google" id="ProtNLM"/>
    </source>
</evidence>
<dbReference type="PANTHER" id="PTHR46580:SF2">
    <property type="entry name" value="MAM DOMAIN-CONTAINING PROTEIN"/>
    <property type="match status" value="1"/>
</dbReference>
<dbReference type="InterPro" id="IPR013517">
    <property type="entry name" value="FG-GAP"/>
</dbReference>
<dbReference type="Gene3D" id="2.130.10.130">
    <property type="entry name" value="Integrin alpha, N-terminal"/>
    <property type="match status" value="2"/>
</dbReference>
<dbReference type="EMBL" id="JAABOO010000004">
    <property type="protein sequence ID" value="NER15345.1"/>
    <property type="molecule type" value="Genomic_DNA"/>
</dbReference>
<evidence type="ECO:0000313" key="3">
    <source>
        <dbReference type="Proteomes" id="UP000468581"/>
    </source>
</evidence>
<dbReference type="AlphaFoldDB" id="A0A6P0UQF7"/>
<gene>
    <name evidence="2" type="ORF">GWK08_17960</name>
</gene>
<keyword evidence="3" id="KW-1185">Reference proteome</keyword>
<protein>
    <recommendedName>
        <fullName evidence="4">VCBS repeat-containing protein</fullName>
    </recommendedName>
</protein>
<evidence type="ECO:0000256" key="1">
    <source>
        <dbReference type="ARBA" id="ARBA00022729"/>
    </source>
</evidence>
<dbReference type="RefSeq" id="WP_163608629.1">
    <property type="nucleotide sequence ID" value="NZ_JAABOO010000004.1"/>
</dbReference>
<dbReference type="InterPro" id="IPR028994">
    <property type="entry name" value="Integrin_alpha_N"/>
</dbReference>
<dbReference type="SUPFAM" id="SSF69318">
    <property type="entry name" value="Integrin alpha N-terminal domain"/>
    <property type="match status" value="1"/>
</dbReference>
<comment type="caution">
    <text evidence="2">The sequence shown here is derived from an EMBL/GenBank/DDBJ whole genome shotgun (WGS) entry which is preliminary data.</text>
</comment>